<evidence type="ECO:0000313" key="4">
    <source>
        <dbReference type="Proteomes" id="UP000537775"/>
    </source>
</evidence>
<feature type="transmembrane region" description="Helical" evidence="1">
    <location>
        <begin position="65"/>
        <end position="86"/>
    </location>
</feature>
<dbReference type="Pfam" id="PF06724">
    <property type="entry name" value="DUF1206"/>
    <property type="match status" value="3"/>
</dbReference>
<keyword evidence="1" id="KW-0812">Transmembrane</keyword>
<evidence type="ECO:0000259" key="2">
    <source>
        <dbReference type="Pfam" id="PF06724"/>
    </source>
</evidence>
<dbReference type="Proteomes" id="UP000537775">
    <property type="component" value="Unassembled WGS sequence"/>
</dbReference>
<keyword evidence="1" id="KW-1133">Transmembrane helix</keyword>
<reference evidence="3 4" key="1">
    <citation type="submission" date="2020-08" db="EMBL/GenBank/DDBJ databases">
        <title>Sequencing the genomes of 1000 actinobacteria strains.</title>
        <authorList>
            <person name="Klenk H.-P."/>
        </authorList>
    </citation>
    <scope>NUCLEOTIDE SEQUENCE [LARGE SCALE GENOMIC DNA]</scope>
    <source>
        <strain evidence="3 4">DSM 12511</strain>
    </source>
</reference>
<feature type="domain" description="DUF1206" evidence="2">
    <location>
        <begin position="195"/>
        <end position="263"/>
    </location>
</feature>
<feature type="domain" description="DUF1206" evidence="2">
    <location>
        <begin position="24"/>
        <end position="89"/>
    </location>
</feature>
<dbReference type="InterPro" id="IPR009597">
    <property type="entry name" value="DUF1206"/>
</dbReference>
<protein>
    <recommendedName>
        <fullName evidence="2">DUF1206 domain-containing protein</fullName>
    </recommendedName>
</protein>
<feature type="transmembrane region" description="Helical" evidence="1">
    <location>
        <begin position="238"/>
        <end position="256"/>
    </location>
</feature>
<dbReference type="RefSeq" id="WP_184750625.1">
    <property type="nucleotide sequence ID" value="NZ_BAAAJR010000007.1"/>
</dbReference>
<evidence type="ECO:0000313" key="3">
    <source>
        <dbReference type="EMBL" id="MBB6391462.1"/>
    </source>
</evidence>
<dbReference type="EMBL" id="JACHML010000001">
    <property type="protein sequence ID" value="MBB6391462.1"/>
    <property type="molecule type" value="Genomic_DNA"/>
</dbReference>
<feature type="domain" description="DUF1206" evidence="2">
    <location>
        <begin position="106"/>
        <end position="172"/>
    </location>
</feature>
<sequence length="266" mass="27383">MTSTHKHVARKAESTPAFRALARVGFAANGVVHILIGAIAFAVAFGGGGESDQSGAMKAIADAPLGFVLLWVLVIGLLALTLWYVVEGILARGDGASKWGERLASWGRAVAYLFLGYVALNAALGGNPDSEESTEETTSGILQLPGGPILVGIGGVAVLVIAGYFVFKGATRKFEEQISMPGGTISTGVRTLGIVGYISKGIALGIIGVLLIVAAVQLDPEKAAGFDGALKSLLGLPFGPWLVAIIGAGLIAYGIYQFARARYAKL</sequence>
<feature type="transmembrane region" description="Helical" evidence="1">
    <location>
        <begin position="188"/>
        <end position="218"/>
    </location>
</feature>
<feature type="transmembrane region" description="Helical" evidence="1">
    <location>
        <begin position="21"/>
        <end position="45"/>
    </location>
</feature>
<organism evidence="3 4">
    <name type="scientific">Microbacterium thalassium</name>
    <dbReference type="NCBI Taxonomy" id="362649"/>
    <lineage>
        <taxon>Bacteria</taxon>
        <taxon>Bacillati</taxon>
        <taxon>Actinomycetota</taxon>
        <taxon>Actinomycetes</taxon>
        <taxon>Micrococcales</taxon>
        <taxon>Microbacteriaceae</taxon>
        <taxon>Microbacterium</taxon>
    </lineage>
</organism>
<proteinExistence type="predicted"/>
<keyword evidence="1" id="KW-0472">Membrane</keyword>
<comment type="caution">
    <text evidence="3">The sequence shown here is derived from an EMBL/GenBank/DDBJ whole genome shotgun (WGS) entry which is preliminary data.</text>
</comment>
<gene>
    <name evidence="3" type="ORF">HD594_001775</name>
</gene>
<feature type="transmembrane region" description="Helical" evidence="1">
    <location>
        <begin position="106"/>
        <end position="126"/>
    </location>
</feature>
<evidence type="ECO:0000256" key="1">
    <source>
        <dbReference type="SAM" id="Phobius"/>
    </source>
</evidence>
<name>A0A7X0FQV9_9MICO</name>
<keyword evidence="4" id="KW-1185">Reference proteome</keyword>
<accession>A0A7X0FQV9</accession>
<feature type="transmembrane region" description="Helical" evidence="1">
    <location>
        <begin position="146"/>
        <end position="167"/>
    </location>
</feature>
<dbReference type="AlphaFoldDB" id="A0A7X0FQV9"/>